<gene>
    <name evidence="2" type="ORF">AMORRO_LOCUS17210</name>
</gene>
<dbReference type="AlphaFoldDB" id="A0A9N9P0Z3"/>
<protein>
    <submittedName>
        <fullName evidence="2">13525_t:CDS:1</fullName>
    </submittedName>
</protein>
<dbReference type="InterPro" id="IPR049780">
    <property type="entry name" value="PH_KIFIA_KIFIB"/>
</dbReference>
<evidence type="ECO:0000259" key="1">
    <source>
        <dbReference type="PROSITE" id="PS50003"/>
    </source>
</evidence>
<dbReference type="InterPro" id="IPR011993">
    <property type="entry name" value="PH-like_dom_sf"/>
</dbReference>
<dbReference type="Pfam" id="PF00169">
    <property type="entry name" value="PH"/>
    <property type="match status" value="1"/>
</dbReference>
<feature type="domain" description="PH" evidence="1">
    <location>
        <begin position="66"/>
        <end position="158"/>
    </location>
</feature>
<accession>A0A9N9P0Z3</accession>
<dbReference type="PANTHER" id="PTHR14336">
    <property type="entry name" value="TANDEM PH DOMAIN CONTAINING PROTEIN"/>
    <property type="match status" value="1"/>
</dbReference>
<dbReference type="Proteomes" id="UP000789342">
    <property type="component" value="Unassembled WGS sequence"/>
</dbReference>
<sequence>SECSSNEKDLAKKYITLWKMRWGTTKEIVINQEPPLSGPLQDVDTCEKMHSTKLVAQVRMMAKTDTITKKGYLYTPENTDDYWVKRWFVLRRPYLFIYESQKETEEQGVINLTSVRVDYKKDLEDMLQRQNVFAIYTNNNAYILQATSRQEMQDWISK</sequence>
<dbReference type="CDD" id="cd01233">
    <property type="entry name" value="PH_KIFIA_KIFIB"/>
    <property type="match status" value="1"/>
</dbReference>
<dbReference type="EMBL" id="CAJVPV010051638">
    <property type="protein sequence ID" value="CAG8779624.1"/>
    <property type="molecule type" value="Genomic_DNA"/>
</dbReference>
<proteinExistence type="predicted"/>
<name>A0A9N9P0Z3_9GLOM</name>
<feature type="non-terminal residue" evidence="2">
    <location>
        <position position="1"/>
    </location>
</feature>
<dbReference type="SMART" id="SM00233">
    <property type="entry name" value="PH"/>
    <property type="match status" value="1"/>
</dbReference>
<evidence type="ECO:0000313" key="2">
    <source>
        <dbReference type="EMBL" id="CAG8779624.1"/>
    </source>
</evidence>
<comment type="caution">
    <text evidence="2">The sequence shown here is derived from an EMBL/GenBank/DDBJ whole genome shotgun (WGS) entry which is preliminary data.</text>
</comment>
<evidence type="ECO:0000313" key="3">
    <source>
        <dbReference type="Proteomes" id="UP000789342"/>
    </source>
</evidence>
<organism evidence="2 3">
    <name type="scientific">Acaulospora morrowiae</name>
    <dbReference type="NCBI Taxonomy" id="94023"/>
    <lineage>
        <taxon>Eukaryota</taxon>
        <taxon>Fungi</taxon>
        <taxon>Fungi incertae sedis</taxon>
        <taxon>Mucoromycota</taxon>
        <taxon>Glomeromycotina</taxon>
        <taxon>Glomeromycetes</taxon>
        <taxon>Diversisporales</taxon>
        <taxon>Acaulosporaceae</taxon>
        <taxon>Acaulospora</taxon>
    </lineage>
</organism>
<dbReference type="InterPro" id="IPR051707">
    <property type="entry name" value="PI-Interact_SigTrans_Reg"/>
</dbReference>
<dbReference type="PANTHER" id="PTHR14336:SF8">
    <property type="entry name" value="PROTEIN OPY1"/>
    <property type="match status" value="1"/>
</dbReference>
<dbReference type="InterPro" id="IPR001849">
    <property type="entry name" value="PH_domain"/>
</dbReference>
<keyword evidence="3" id="KW-1185">Reference proteome</keyword>
<dbReference type="Gene3D" id="2.30.29.30">
    <property type="entry name" value="Pleckstrin-homology domain (PH domain)/Phosphotyrosine-binding domain (PTB)"/>
    <property type="match status" value="1"/>
</dbReference>
<reference evidence="2" key="1">
    <citation type="submission" date="2021-06" db="EMBL/GenBank/DDBJ databases">
        <authorList>
            <person name="Kallberg Y."/>
            <person name="Tangrot J."/>
            <person name="Rosling A."/>
        </authorList>
    </citation>
    <scope>NUCLEOTIDE SEQUENCE</scope>
    <source>
        <strain evidence="2">CL551</strain>
    </source>
</reference>
<dbReference type="SUPFAM" id="SSF50729">
    <property type="entry name" value="PH domain-like"/>
    <property type="match status" value="1"/>
</dbReference>
<dbReference type="OrthoDB" id="3176171at2759"/>
<dbReference type="PROSITE" id="PS50003">
    <property type="entry name" value="PH_DOMAIN"/>
    <property type="match status" value="1"/>
</dbReference>
<feature type="non-terminal residue" evidence="2">
    <location>
        <position position="158"/>
    </location>
</feature>